<dbReference type="InterPro" id="IPR000792">
    <property type="entry name" value="Tscrpt_reg_LuxR_C"/>
</dbReference>
<dbReference type="SUPFAM" id="SSF46894">
    <property type="entry name" value="C-terminal effector domain of the bipartite response regulators"/>
    <property type="match status" value="1"/>
</dbReference>
<keyword evidence="2" id="KW-0238">DNA-binding</keyword>
<evidence type="ECO:0000256" key="3">
    <source>
        <dbReference type="ARBA" id="ARBA00023163"/>
    </source>
</evidence>
<name>A0ABV5U6R5_9PSEU</name>
<dbReference type="Gene3D" id="1.10.10.10">
    <property type="entry name" value="Winged helix-like DNA-binding domain superfamily/Winged helix DNA-binding domain"/>
    <property type="match status" value="1"/>
</dbReference>
<dbReference type="InterPro" id="IPR016032">
    <property type="entry name" value="Sig_transdc_resp-reg_C-effctor"/>
</dbReference>
<organism evidence="5 6">
    <name type="scientific">Amycolatopsis plumensis</name>
    <dbReference type="NCBI Taxonomy" id="236508"/>
    <lineage>
        <taxon>Bacteria</taxon>
        <taxon>Bacillati</taxon>
        <taxon>Actinomycetota</taxon>
        <taxon>Actinomycetes</taxon>
        <taxon>Pseudonocardiales</taxon>
        <taxon>Pseudonocardiaceae</taxon>
        <taxon>Amycolatopsis</taxon>
    </lineage>
</organism>
<dbReference type="PANTHER" id="PTHR44688">
    <property type="entry name" value="DNA-BINDING TRANSCRIPTIONAL ACTIVATOR DEVR_DOSR"/>
    <property type="match status" value="1"/>
</dbReference>
<dbReference type="EMBL" id="JBHMBK010000012">
    <property type="protein sequence ID" value="MFB9686131.1"/>
    <property type="molecule type" value="Genomic_DNA"/>
</dbReference>
<dbReference type="SMART" id="SM00421">
    <property type="entry name" value="HTH_LUXR"/>
    <property type="match status" value="1"/>
</dbReference>
<feature type="domain" description="HTH luxR-type" evidence="4">
    <location>
        <begin position="1"/>
        <end position="65"/>
    </location>
</feature>
<dbReference type="Proteomes" id="UP001589535">
    <property type="component" value="Unassembled WGS sequence"/>
</dbReference>
<evidence type="ECO:0000313" key="6">
    <source>
        <dbReference type="Proteomes" id="UP001589535"/>
    </source>
</evidence>
<reference evidence="5 6" key="1">
    <citation type="submission" date="2024-09" db="EMBL/GenBank/DDBJ databases">
        <authorList>
            <person name="Sun Q."/>
            <person name="Mori K."/>
        </authorList>
    </citation>
    <scope>NUCLEOTIDE SEQUENCE [LARGE SCALE GENOMIC DNA]</scope>
    <source>
        <strain evidence="5 6">JCM 13852</strain>
    </source>
</reference>
<sequence length="67" mass="7559">MPRTTALTATEREVLHDVAHGLNNIQIGVKQFRSAETIRTHMKNIFFKLEARNRAHAVAIAYDTGIL</sequence>
<proteinExistence type="predicted"/>
<dbReference type="RefSeq" id="WP_378194827.1">
    <property type="nucleotide sequence ID" value="NZ_JBHMBK010000012.1"/>
</dbReference>
<keyword evidence="1" id="KW-0805">Transcription regulation</keyword>
<comment type="caution">
    <text evidence="5">The sequence shown here is derived from an EMBL/GenBank/DDBJ whole genome shotgun (WGS) entry which is preliminary data.</text>
</comment>
<evidence type="ECO:0000256" key="2">
    <source>
        <dbReference type="ARBA" id="ARBA00023125"/>
    </source>
</evidence>
<dbReference type="CDD" id="cd06170">
    <property type="entry name" value="LuxR_C_like"/>
    <property type="match status" value="1"/>
</dbReference>
<evidence type="ECO:0000313" key="5">
    <source>
        <dbReference type="EMBL" id="MFB9686131.1"/>
    </source>
</evidence>
<dbReference type="PANTHER" id="PTHR44688:SF16">
    <property type="entry name" value="DNA-BINDING TRANSCRIPTIONAL ACTIVATOR DEVR_DOSR"/>
    <property type="match status" value="1"/>
</dbReference>
<accession>A0ABV5U6R5</accession>
<keyword evidence="3" id="KW-0804">Transcription</keyword>
<dbReference type="PROSITE" id="PS50043">
    <property type="entry name" value="HTH_LUXR_2"/>
    <property type="match status" value="1"/>
</dbReference>
<dbReference type="PRINTS" id="PR00038">
    <property type="entry name" value="HTHLUXR"/>
</dbReference>
<gene>
    <name evidence="5" type="ORF">ACFFTO_18190</name>
</gene>
<dbReference type="Pfam" id="PF00196">
    <property type="entry name" value="GerE"/>
    <property type="match status" value="1"/>
</dbReference>
<evidence type="ECO:0000259" key="4">
    <source>
        <dbReference type="PROSITE" id="PS50043"/>
    </source>
</evidence>
<dbReference type="InterPro" id="IPR036388">
    <property type="entry name" value="WH-like_DNA-bd_sf"/>
</dbReference>
<evidence type="ECO:0000256" key="1">
    <source>
        <dbReference type="ARBA" id="ARBA00023015"/>
    </source>
</evidence>
<protein>
    <submittedName>
        <fullName evidence="5">Response regulator transcription factor</fullName>
    </submittedName>
</protein>
<keyword evidence="6" id="KW-1185">Reference proteome</keyword>